<feature type="non-terminal residue" evidence="1">
    <location>
        <position position="66"/>
    </location>
</feature>
<dbReference type="AlphaFoldDB" id="X0YZL7"/>
<comment type="caution">
    <text evidence="1">The sequence shown here is derived from an EMBL/GenBank/DDBJ whole genome shotgun (WGS) entry which is preliminary data.</text>
</comment>
<reference evidence="1" key="1">
    <citation type="journal article" date="2014" name="Front. Microbiol.">
        <title>High frequency of phylogenetically diverse reductive dehalogenase-homologous genes in deep subseafloor sedimentary metagenomes.</title>
        <authorList>
            <person name="Kawai M."/>
            <person name="Futagami T."/>
            <person name="Toyoda A."/>
            <person name="Takaki Y."/>
            <person name="Nishi S."/>
            <person name="Hori S."/>
            <person name="Arai W."/>
            <person name="Tsubouchi T."/>
            <person name="Morono Y."/>
            <person name="Uchiyama I."/>
            <person name="Ito T."/>
            <person name="Fujiyama A."/>
            <person name="Inagaki F."/>
            <person name="Takami H."/>
        </authorList>
    </citation>
    <scope>NUCLEOTIDE SEQUENCE</scope>
    <source>
        <strain evidence="1">Expedition CK06-06</strain>
    </source>
</reference>
<accession>X0YZL7</accession>
<organism evidence="1">
    <name type="scientific">marine sediment metagenome</name>
    <dbReference type="NCBI Taxonomy" id="412755"/>
    <lineage>
        <taxon>unclassified sequences</taxon>
        <taxon>metagenomes</taxon>
        <taxon>ecological metagenomes</taxon>
    </lineage>
</organism>
<proteinExistence type="predicted"/>
<gene>
    <name evidence="1" type="ORF">S01H4_14513</name>
</gene>
<dbReference type="EMBL" id="BART01006367">
    <property type="protein sequence ID" value="GAG62234.1"/>
    <property type="molecule type" value="Genomic_DNA"/>
</dbReference>
<protein>
    <submittedName>
        <fullName evidence="1">Uncharacterized protein</fullName>
    </submittedName>
</protein>
<sequence>MFGRKNKKLIAEQKAMIASFEAEVTNQNQFFRAAYEMMSQGLALRKDSKLTSYIKEGFEGNVDVFS</sequence>
<evidence type="ECO:0000313" key="1">
    <source>
        <dbReference type="EMBL" id="GAG62234.1"/>
    </source>
</evidence>
<name>X0YZL7_9ZZZZ</name>